<dbReference type="OrthoDB" id="6161368at2759"/>
<organism evidence="1 2">
    <name type="scientific">Phrynocephalus forsythii</name>
    <dbReference type="NCBI Taxonomy" id="171643"/>
    <lineage>
        <taxon>Eukaryota</taxon>
        <taxon>Metazoa</taxon>
        <taxon>Chordata</taxon>
        <taxon>Craniata</taxon>
        <taxon>Vertebrata</taxon>
        <taxon>Euteleostomi</taxon>
        <taxon>Lepidosauria</taxon>
        <taxon>Squamata</taxon>
        <taxon>Bifurcata</taxon>
        <taxon>Unidentata</taxon>
        <taxon>Episquamata</taxon>
        <taxon>Toxicofera</taxon>
        <taxon>Iguania</taxon>
        <taxon>Acrodonta</taxon>
        <taxon>Agamidae</taxon>
        <taxon>Agaminae</taxon>
        <taxon>Phrynocephalus</taxon>
    </lineage>
</organism>
<comment type="caution">
    <text evidence="1">The sequence shown here is derived from an EMBL/GenBank/DDBJ whole genome shotgun (WGS) entry which is preliminary data.</text>
</comment>
<sequence length="142" mass="16313">ECNLQMGYTNAKYNLRQHIIEMERQQDLGTTLNRLLLDNALCPPKPVKYLYLPLTPKQRRALTLACFNALPSAVQEGKFNNIPYSQRLCPCNSGEIENISHVLLHCTFYSEIREAFVNPFIRVCPGRSEAHYTMLLLTGHYP</sequence>
<proteinExistence type="predicted"/>
<dbReference type="AlphaFoldDB" id="A0A9Q1AYD4"/>
<protein>
    <recommendedName>
        <fullName evidence="3">Reverse transcriptase</fullName>
    </recommendedName>
</protein>
<feature type="non-terminal residue" evidence="1">
    <location>
        <position position="142"/>
    </location>
</feature>
<gene>
    <name evidence="1" type="ORF">JRQ81_019499</name>
</gene>
<evidence type="ECO:0008006" key="3">
    <source>
        <dbReference type="Google" id="ProtNLM"/>
    </source>
</evidence>
<evidence type="ECO:0000313" key="2">
    <source>
        <dbReference type="Proteomes" id="UP001142489"/>
    </source>
</evidence>
<feature type="non-terminal residue" evidence="1">
    <location>
        <position position="1"/>
    </location>
</feature>
<keyword evidence="2" id="KW-1185">Reference proteome</keyword>
<dbReference type="Proteomes" id="UP001142489">
    <property type="component" value="Unassembled WGS sequence"/>
</dbReference>
<dbReference type="EMBL" id="JAPFRF010000010">
    <property type="protein sequence ID" value="KAJ7319988.1"/>
    <property type="molecule type" value="Genomic_DNA"/>
</dbReference>
<name>A0A9Q1AYD4_9SAUR</name>
<accession>A0A9Q1AYD4</accession>
<evidence type="ECO:0000313" key="1">
    <source>
        <dbReference type="EMBL" id="KAJ7319988.1"/>
    </source>
</evidence>
<reference evidence="1" key="1">
    <citation type="journal article" date="2023" name="DNA Res.">
        <title>Chromosome-level genome assembly of Phrynocephalus forsythii using third-generation DNA sequencing and Hi-C analysis.</title>
        <authorList>
            <person name="Qi Y."/>
            <person name="Zhao W."/>
            <person name="Zhao Y."/>
            <person name="Niu C."/>
            <person name="Cao S."/>
            <person name="Zhang Y."/>
        </authorList>
    </citation>
    <scope>NUCLEOTIDE SEQUENCE</scope>
    <source>
        <tissue evidence="1">Muscle</tissue>
    </source>
</reference>